<dbReference type="EMBL" id="JAAWWB010000012">
    <property type="protein sequence ID" value="KAG6769382.1"/>
    <property type="molecule type" value="Genomic_DNA"/>
</dbReference>
<evidence type="ECO:0000313" key="2">
    <source>
        <dbReference type="Proteomes" id="UP000886885"/>
    </source>
</evidence>
<sequence>MHQFAASVGSCKPPEVYKGKGILYIDEDTSIDESSSMLPFVKQNHRGFLLLSSVLLLSLSLSGNVVSCIAIDVKNLQQLLINIVIKNAHPIREPNAHPIFAVGTSNVNYSVLLRVHESMKAIQSTLLKIKNALHQVLLEATKRSYLSVPVFCCSHLPRNTASLMSIS</sequence>
<comment type="caution">
    <text evidence="1">The sequence shown here is derived from an EMBL/GenBank/DDBJ whole genome shotgun (WGS) entry which is preliminary data.</text>
</comment>
<proteinExistence type="predicted"/>
<accession>A0A8X7ZKG1</accession>
<dbReference type="GO" id="GO:0006412">
    <property type="term" value="P:translation"/>
    <property type="evidence" value="ECO:0007669"/>
    <property type="project" value="InterPro"/>
</dbReference>
<evidence type="ECO:0000313" key="1">
    <source>
        <dbReference type="EMBL" id="KAG6769382.1"/>
    </source>
</evidence>
<dbReference type="InterPro" id="IPR002358">
    <property type="entry name" value="Ribosomal_uL6_CS"/>
</dbReference>
<gene>
    <name evidence="1" type="ORF">POTOM_025013</name>
</gene>
<dbReference type="Proteomes" id="UP000886885">
    <property type="component" value="Chromosome 6D"/>
</dbReference>
<dbReference type="PROSITE" id="PS00525">
    <property type="entry name" value="RIBOSOMAL_L6_1"/>
    <property type="match status" value="1"/>
</dbReference>
<dbReference type="AlphaFoldDB" id="A0A8X7ZKG1"/>
<name>A0A8X7ZKG1_POPTO</name>
<keyword evidence="2" id="KW-1185">Reference proteome</keyword>
<protein>
    <submittedName>
        <fullName evidence="1">Uncharacterized protein</fullName>
    </submittedName>
</protein>
<reference evidence="1" key="1">
    <citation type="journal article" date="2020" name="bioRxiv">
        <title>Hybrid origin of Populus tomentosa Carr. identified through genome sequencing and phylogenomic analysis.</title>
        <authorList>
            <person name="An X."/>
            <person name="Gao K."/>
            <person name="Chen Z."/>
            <person name="Li J."/>
            <person name="Yang X."/>
            <person name="Yang X."/>
            <person name="Zhou J."/>
            <person name="Guo T."/>
            <person name="Zhao T."/>
            <person name="Huang S."/>
            <person name="Miao D."/>
            <person name="Khan W.U."/>
            <person name="Rao P."/>
            <person name="Ye M."/>
            <person name="Lei B."/>
            <person name="Liao W."/>
            <person name="Wang J."/>
            <person name="Ji L."/>
            <person name="Li Y."/>
            <person name="Guo B."/>
            <person name="Mustafa N.S."/>
            <person name="Li S."/>
            <person name="Yun Q."/>
            <person name="Keller S.R."/>
            <person name="Mao J."/>
            <person name="Zhang R."/>
            <person name="Strauss S.H."/>
        </authorList>
    </citation>
    <scope>NUCLEOTIDE SEQUENCE</scope>
    <source>
        <strain evidence="1">GM15</strain>
        <tissue evidence="1">Leaf</tissue>
    </source>
</reference>
<dbReference type="GO" id="GO:0003735">
    <property type="term" value="F:structural constituent of ribosome"/>
    <property type="evidence" value="ECO:0007669"/>
    <property type="project" value="InterPro"/>
</dbReference>
<organism evidence="1 2">
    <name type="scientific">Populus tomentosa</name>
    <name type="common">Chinese white poplar</name>
    <dbReference type="NCBI Taxonomy" id="118781"/>
    <lineage>
        <taxon>Eukaryota</taxon>
        <taxon>Viridiplantae</taxon>
        <taxon>Streptophyta</taxon>
        <taxon>Embryophyta</taxon>
        <taxon>Tracheophyta</taxon>
        <taxon>Spermatophyta</taxon>
        <taxon>Magnoliopsida</taxon>
        <taxon>eudicotyledons</taxon>
        <taxon>Gunneridae</taxon>
        <taxon>Pentapetalae</taxon>
        <taxon>rosids</taxon>
        <taxon>fabids</taxon>
        <taxon>Malpighiales</taxon>
        <taxon>Salicaceae</taxon>
        <taxon>Saliceae</taxon>
        <taxon>Populus</taxon>
    </lineage>
</organism>
<dbReference type="GO" id="GO:0005840">
    <property type="term" value="C:ribosome"/>
    <property type="evidence" value="ECO:0007669"/>
    <property type="project" value="InterPro"/>
</dbReference>